<dbReference type="EMBL" id="BJCL01000008">
    <property type="protein sequence ID" value="GCL64147.1"/>
    <property type="molecule type" value="Genomic_DNA"/>
</dbReference>
<comment type="caution">
    <text evidence="2">The sequence shown here is derived from an EMBL/GenBank/DDBJ whole genome shotgun (WGS) entry which is preliminary data.</text>
</comment>
<accession>A0A480AVK4</accession>
<evidence type="ECO:0000313" key="2">
    <source>
        <dbReference type="EMBL" id="GCL64147.1"/>
    </source>
</evidence>
<dbReference type="AlphaFoldDB" id="A0A480AVK4"/>
<reference evidence="3" key="1">
    <citation type="submission" date="2019-03" db="EMBL/GenBank/DDBJ databases">
        <title>Aquabacterium pictum sp.nov., the first bacteriochlorophyll a-containing freshwater bacterium in the genus Aquabacterium of the class Betaproteobacteria.</title>
        <authorList>
            <person name="Hirose S."/>
            <person name="Tank M."/>
            <person name="Hara E."/>
            <person name="Tamaki H."/>
            <person name="Takaichi S."/>
            <person name="Haruta S."/>
            <person name="Hanada S."/>
        </authorList>
    </citation>
    <scope>NUCLEOTIDE SEQUENCE [LARGE SCALE GENOMIC DNA]</scope>
    <source>
        <strain evidence="3">W35</strain>
    </source>
</reference>
<sequence length="126" mass="13238">MLALATALLLAPARAQDAGVYRCGNTYGSTPCPGGQRIAADDARTDAQRQQAQALQRQTAAQADALADERRGREQAATGQLAARIGPSEAERARADAAAARKLVQDKAKAKAKKPKTSKARRLSQA</sequence>
<organism evidence="2 3">
    <name type="scientific">Pseudaquabacterium pictum</name>
    <dbReference type="NCBI Taxonomy" id="2315236"/>
    <lineage>
        <taxon>Bacteria</taxon>
        <taxon>Pseudomonadati</taxon>
        <taxon>Pseudomonadota</taxon>
        <taxon>Betaproteobacteria</taxon>
        <taxon>Burkholderiales</taxon>
        <taxon>Sphaerotilaceae</taxon>
        <taxon>Pseudaquabacterium</taxon>
    </lineage>
</organism>
<evidence type="ECO:0000313" key="3">
    <source>
        <dbReference type="Proteomes" id="UP000301751"/>
    </source>
</evidence>
<feature type="region of interest" description="Disordered" evidence="1">
    <location>
        <begin position="28"/>
        <end position="126"/>
    </location>
</feature>
<keyword evidence="3" id="KW-1185">Reference proteome</keyword>
<evidence type="ECO:0008006" key="4">
    <source>
        <dbReference type="Google" id="ProtNLM"/>
    </source>
</evidence>
<gene>
    <name evidence="2" type="ORF">AQPW35_32280</name>
</gene>
<name>A0A480AVK4_9BURK</name>
<dbReference type="Proteomes" id="UP000301751">
    <property type="component" value="Unassembled WGS sequence"/>
</dbReference>
<feature type="compositionally biased region" description="Low complexity" evidence="1">
    <location>
        <begin position="48"/>
        <end position="65"/>
    </location>
</feature>
<proteinExistence type="predicted"/>
<feature type="compositionally biased region" description="Basic residues" evidence="1">
    <location>
        <begin position="110"/>
        <end position="126"/>
    </location>
</feature>
<dbReference type="RefSeq" id="WP_137733876.1">
    <property type="nucleotide sequence ID" value="NZ_BJCL01000008.1"/>
</dbReference>
<protein>
    <recommendedName>
        <fullName evidence="4">DUF4124 domain-containing protein</fullName>
    </recommendedName>
</protein>
<evidence type="ECO:0000256" key="1">
    <source>
        <dbReference type="SAM" id="MobiDB-lite"/>
    </source>
</evidence>